<protein>
    <submittedName>
        <fullName evidence="2">Uncharacterized protein</fullName>
    </submittedName>
</protein>
<sequence>MLGKRTNSKERKSKLGNRKLRYGKKKQRKKLITHLKRVSKEENENCLRKYFFIKKKIGECNSCRKNNWVKKEGREKKIGIGKIKDYGRVEKG</sequence>
<feature type="region of interest" description="Disordered" evidence="1">
    <location>
        <begin position="1"/>
        <end position="29"/>
    </location>
</feature>
<dbReference type="EMBL" id="PITI01000483">
    <property type="protein sequence ID" value="TBU06251.1"/>
    <property type="molecule type" value="Genomic_DNA"/>
</dbReference>
<proteinExistence type="predicted"/>
<organism evidence="2 3">
    <name type="scientific">Hamiltosporidium magnivora</name>
    <dbReference type="NCBI Taxonomy" id="148818"/>
    <lineage>
        <taxon>Eukaryota</taxon>
        <taxon>Fungi</taxon>
        <taxon>Fungi incertae sedis</taxon>
        <taxon>Microsporidia</taxon>
        <taxon>Dubosqiidae</taxon>
        <taxon>Hamiltosporidium</taxon>
    </lineage>
</organism>
<name>A0A4Q9LGG4_9MICR</name>
<accession>A0A4Q9LGG4</accession>
<dbReference type="Proteomes" id="UP000291404">
    <property type="component" value="Unassembled WGS sequence"/>
</dbReference>
<evidence type="ECO:0000313" key="3">
    <source>
        <dbReference type="Proteomes" id="UP000291404"/>
    </source>
</evidence>
<evidence type="ECO:0000256" key="1">
    <source>
        <dbReference type="SAM" id="MobiDB-lite"/>
    </source>
</evidence>
<evidence type="ECO:0000313" key="2">
    <source>
        <dbReference type="EMBL" id="TBU06251.1"/>
    </source>
</evidence>
<dbReference type="AlphaFoldDB" id="A0A4Q9LGG4"/>
<keyword evidence="3" id="KW-1185">Reference proteome</keyword>
<feature type="compositionally biased region" description="Basic residues" evidence="1">
    <location>
        <begin position="11"/>
        <end position="29"/>
    </location>
</feature>
<reference evidence="2 3" key="1">
    <citation type="submission" date="2017-12" db="EMBL/GenBank/DDBJ databases">
        <authorList>
            <person name="Pombert J.-F."/>
            <person name="Haag K.L."/>
            <person name="Ebert D."/>
        </authorList>
    </citation>
    <scope>NUCLEOTIDE SEQUENCE [LARGE SCALE GENOMIC DNA]</scope>
    <source>
        <strain evidence="2">BE-OM-2</strain>
    </source>
</reference>
<gene>
    <name evidence="2" type="ORF">CWI36_0483p0010</name>
</gene>
<comment type="caution">
    <text evidence="2">The sequence shown here is derived from an EMBL/GenBank/DDBJ whole genome shotgun (WGS) entry which is preliminary data.</text>
</comment>
<dbReference type="VEuPathDB" id="MicrosporidiaDB:CWI36_0483p0010"/>